<accession>A0A644YP18</accession>
<dbReference type="PANTHER" id="PTHR30309:SF0">
    <property type="entry name" value="GLYCEROL-3-PHOSPHATE ACYLTRANSFERASE-RELATED"/>
    <property type="match status" value="1"/>
</dbReference>
<evidence type="ECO:0000313" key="11">
    <source>
        <dbReference type="EMBL" id="MPM27844.1"/>
    </source>
</evidence>
<protein>
    <submittedName>
        <fullName evidence="11">Glycerol-3-phosphate acyltransferase</fullName>
        <ecNumber evidence="11">2.3.1.-</ecNumber>
    </submittedName>
</protein>
<keyword evidence="11" id="KW-0012">Acyltransferase</keyword>
<dbReference type="Pfam" id="PF02660">
    <property type="entry name" value="G3P_acyltransf"/>
    <property type="match status" value="1"/>
</dbReference>
<reference evidence="11" key="1">
    <citation type="submission" date="2019-08" db="EMBL/GenBank/DDBJ databases">
        <authorList>
            <person name="Kucharzyk K."/>
            <person name="Murdoch R.W."/>
            <person name="Higgins S."/>
            <person name="Loffler F."/>
        </authorList>
    </citation>
    <scope>NUCLEOTIDE SEQUENCE</scope>
</reference>
<dbReference type="EMBL" id="VSSQ01005099">
    <property type="protein sequence ID" value="MPM27844.1"/>
    <property type="molecule type" value="Genomic_DNA"/>
</dbReference>
<evidence type="ECO:0000256" key="6">
    <source>
        <dbReference type="ARBA" id="ARBA00023098"/>
    </source>
</evidence>
<organism evidence="11">
    <name type="scientific">bioreactor metagenome</name>
    <dbReference type="NCBI Taxonomy" id="1076179"/>
    <lineage>
        <taxon>unclassified sequences</taxon>
        <taxon>metagenomes</taxon>
        <taxon>ecological metagenomes</taxon>
    </lineage>
</organism>
<keyword evidence="6" id="KW-0443">Lipid metabolism</keyword>
<evidence type="ECO:0000256" key="10">
    <source>
        <dbReference type="SAM" id="Phobius"/>
    </source>
</evidence>
<keyword evidence="2" id="KW-0444">Lipid biosynthesis</keyword>
<dbReference type="GO" id="GO:0043772">
    <property type="term" value="F:acyl-phosphate glycerol-3-phosphate acyltransferase activity"/>
    <property type="evidence" value="ECO:0007669"/>
    <property type="project" value="InterPro"/>
</dbReference>
<keyword evidence="5 10" id="KW-1133">Transmembrane helix</keyword>
<feature type="transmembrane region" description="Helical" evidence="10">
    <location>
        <begin position="119"/>
        <end position="143"/>
    </location>
</feature>
<name>A0A644YP18_9ZZZZ</name>
<gene>
    <name evidence="11" type="primary">plsY_18</name>
    <name evidence="11" type="ORF">SDC9_74359</name>
</gene>
<dbReference type="SMART" id="SM01207">
    <property type="entry name" value="G3P_acyltransf"/>
    <property type="match status" value="1"/>
</dbReference>
<dbReference type="GO" id="GO:0008654">
    <property type="term" value="P:phospholipid biosynthetic process"/>
    <property type="evidence" value="ECO:0007669"/>
    <property type="project" value="UniProtKB-KW"/>
</dbReference>
<keyword evidence="9" id="KW-1208">Phospholipid metabolism</keyword>
<dbReference type="InterPro" id="IPR003811">
    <property type="entry name" value="G3P_acylTferase_PlsY"/>
</dbReference>
<sequence length="213" mass="22407">MAFEQIWLYAGILLAGYLIGSVPFGFLIGRMYGHDVRKEGSGNIGATNVTRVVGPLPGKVCFALDFLKGLLPVALLRIAVARQWLPEPAGGLGEAAVTLAVVAGHMFTLFLGFKGGKGVATAAGAIAAISPGAALGAFLVWLAVFRCSGYVSLGSIVAALALPPLAWALSYSGLPALRPAMLIFFTLLALVAVWKHRSNIRRLLDGTENRFTR</sequence>
<evidence type="ECO:0000256" key="5">
    <source>
        <dbReference type="ARBA" id="ARBA00022989"/>
    </source>
</evidence>
<evidence type="ECO:0000256" key="4">
    <source>
        <dbReference type="ARBA" id="ARBA00022692"/>
    </source>
</evidence>
<feature type="transmembrane region" description="Helical" evidence="10">
    <location>
        <begin position="176"/>
        <end position="194"/>
    </location>
</feature>
<feature type="transmembrane region" description="Helical" evidence="10">
    <location>
        <begin position="150"/>
        <end position="170"/>
    </location>
</feature>
<keyword evidence="8" id="KW-0594">Phospholipid biosynthesis</keyword>
<evidence type="ECO:0000256" key="3">
    <source>
        <dbReference type="ARBA" id="ARBA00022679"/>
    </source>
</evidence>
<proteinExistence type="inferred from homology"/>
<evidence type="ECO:0000256" key="7">
    <source>
        <dbReference type="ARBA" id="ARBA00023136"/>
    </source>
</evidence>
<keyword evidence="1" id="KW-1003">Cell membrane</keyword>
<evidence type="ECO:0000256" key="2">
    <source>
        <dbReference type="ARBA" id="ARBA00022516"/>
    </source>
</evidence>
<comment type="caution">
    <text evidence="11">The sequence shown here is derived from an EMBL/GenBank/DDBJ whole genome shotgun (WGS) entry which is preliminary data.</text>
</comment>
<dbReference type="EC" id="2.3.1.-" evidence="11"/>
<evidence type="ECO:0000256" key="9">
    <source>
        <dbReference type="ARBA" id="ARBA00023264"/>
    </source>
</evidence>
<dbReference type="PANTHER" id="PTHR30309">
    <property type="entry name" value="INNER MEMBRANE PROTEIN YGIH"/>
    <property type="match status" value="1"/>
</dbReference>
<keyword evidence="4 10" id="KW-0812">Transmembrane</keyword>
<feature type="transmembrane region" description="Helical" evidence="10">
    <location>
        <begin position="92"/>
        <end position="113"/>
    </location>
</feature>
<evidence type="ECO:0000256" key="1">
    <source>
        <dbReference type="ARBA" id="ARBA00022475"/>
    </source>
</evidence>
<dbReference type="AlphaFoldDB" id="A0A644YP18"/>
<keyword evidence="7 10" id="KW-0472">Membrane</keyword>
<dbReference type="NCBIfam" id="TIGR00023">
    <property type="entry name" value="glycerol-3-phosphate 1-O-acyltransferase PlsY"/>
    <property type="match status" value="1"/>
</dbReference>
<dbReference type="HAMAP" id="MF_01043">
    <property type="entry name" value="PlsY"/>
    <property type="match status" value="1"/>
</dbReference>
<feature type="transmembrane region" description="Helical" evidence="10">
    <location>
        <begin position="6"/>
        <end position="28"/>
    </location>
</feature>
<dbReference type="GO" id="GO:0005886">
    <property type="term" value="C:plasma membrane"/>
    <property type="evidence" value="ECO:0007669"/>
    <property type="project" value="InterPro"/>
</dbReference>
<evidence type="ECO:0000256" key="8">
    <source>
        <dbReference type="ARBA" id="ARBA00023209"/>
    </source>
</evidence>
<keyword evidence="3 11" id="KW-0808">Transferase</keyword>